<organism evidence="2 3">
    <name type="scientific">Catellatospora citrea</name>
    <dbReference type="NCBI Taxonomy" id="53366"/>
    <lineage>
        <taxon>Bacteria</taxon>
        <taxon>Bacillati</taxon>
        <taxon>Actinomycetota</taxon>
        <taxon>Actinomycetes</taxon>
        <taxon>Micromonosporales</taxon>
        <taxon>Micromonosporaceae</taxon>
        <taxon>Catellatospora</taxon>
    </lineage>
</organism>
<keyword evidence="3" id="KW-1185">Reference proteome</keyword>
<gene>
    <name evidence="2" type="ORF">Cci01nite_16830</name>
</gene>
<accession>A0A8J3KIL7</accession>
<evidence type="ECO:0000256" key="1">
    <source>
        <dbReference type="SAM" id="MobiDB-lite"/>
    </source>
</evidence>
<evidence type="ECO:0000313" key="2">
    <source>
        <dbReference type="EMBL" id="GIF96589.1"/>
    </source>
</evidence>
<protein>
    <submittedName>
        <fullName evidence="2">Uncharacterized protein</fullName>
    </submittedName>
</protein>
<proteinExistence type="predicted"/>
<comment type="caution">
    <text evidence="2">The sequence shown here is derived from an EMBL/GenBank/DDBJ whole genome shotgun (WGS) entry which is preliminary data.</text>
</comment>
<reference evidence="2 3" key="1">
    <citation type="submission" date="2021-01" db="EMBL/GenBank/DDBJ databases">
        <title>Whole genome shotgun sequence of Catellatospora citrea NBRC 14495.</title>
        <authorList>
            <person name="Komaki H."/>
            <person name="Tamura T."/>
        </authorList>
    </citation>
    <scope>NUCLEOTIDE SEQUENCE [LARGE SCALE GENOMIC DNA]</scope>
    <source>
        <strain evidence="2 3">NBRC 14495</strain>
    </source>
</reference>
<evidence type="ECO:0000313" key="3">
    <source>
        <dbReference type="Proteomes" id="UP000659904"/>
    </source>
</evidence>
<name>A0A8J3KIL7_9ACTN</name>
<dbReference type="EMBL" id="BONH01000005">
    <property type="protein sequence ID" value="GIF96589.1"/>
    <property type="molecule type" value="Genomic_DNA"/>
</dbReference>
<feature type="region of interest" description="Disordered" evidence="1">
    <location>
        <begin position="479"/>
        <end position="525"/>
    </location>
</feature>
<dbReference type="AlphaFoldDB" id="A0A8J3KIL7"/>
<dbReference type="Proteomes" id="UP000659904">
    <property type="component" value="Unassembled WGS sequence"/>
</dbReference>
<dbReference type="RefSeq" id="WP_120319542.1">
    <property type="nucleotide sequence ID" value="NZ_BONH01000005.1"/>
</dbReference>
<sequence>MSAAWWSQAFAPEGSAAAEGIVKQLGRPSLDPLTVLVREAAQNSWDARTPDGVVDFGVDVRILGDDVAAWRRLLLPGPAEGSGVDLDAVLQPGGVVLVVSDRHTVGLGGPVRAGERASDDEKPDFVQFLRNVGEPSDHQFGGGTYGFGKAIFYRLSRAGAILVDTNTAAGGPAGRRLMGAALGHSWYLGDRRFTGRHWWGHVAPDDVPDPVLDTHAEALAESLGLPGFADGRTGTDIVILAADLGLTGSETDIRERSPHEAATFIASSILWNLWPKMIPDDDGRHMRFRVGVNGSQDLLPAPAAFDELEPFVDALRDVRVGRGAPYSRTVAPKHAGSFAMAVAGAPAGAGRLMIEAAKPFDGPPRHVARMRVAELVVDYLIGPSHPDARFAYGGVFKASEDADALFASSEPPTHDDWVAKGLSGTARGVVQGARSFVQKQLDERLGHGPQAGGVGGQGLGQLASFLAGVVPGRIFGQAAGGTEAGDGERDGVAGGWTGEVDVSGAASAGSGPGGGTAAGAALRRGGRPRVTGTPMLQVHQGLAYLVATVKVPGADVARILSADVDVVVEGGGRESEAPLGAAVPEIMQWRSAGGDVVENGRSVRISAGDESDWYVYATHVPDAVVRFNVSQVSADAS</sequence>